<dbReference type="Pfam" id="PF00067">
    <property type="entry name" value="p450"/>
    <property type="match status" value="1"/>
</dbReference>
<dbReference type="FunFam" id="1.10.630.10:FF:000036">
    <property type="entry name" value="CYtochrome P450 family"/>
    <property type="match status" value="1"/>
</dbReference>
<dbReference type="PANTHER" id="PTHR24300">
    <property type="entry name" value="CYTOCHROME P450 508A4-RELATED"/>
    <property type="match status" value="1"/>
</dbReference>
<evidence type="ECO:0000256" key="2">
    <source>
        <dbReference type="ARBA" id="ARBA00010617"/>
    </source>
</evidence>
<dbReference type="InterPro" id="IPR017972">
    <property type="entry name" value="Cyt_P450_CS"/>
</dbReference>
<evidence type="ECO:0000256" key="4">
    <source>
        <dbReference type="ARBA" id="ARBA00022723"/>
    </source>
</evidence>
<dbReference type="GO" id="GO:0005737">
    <property type="term" value="C:cytoplasm"/>
    <property type="evidence" value="ECO:0007669"/>
    <property type="project" value="TreeGrafter"/>
</dbReference>
<dbReference type="OrthoDB" id="3934656at2759"/>
<evidence type="ECO:0000256" key="9">
    <source>
        <dbReference type="RuleBase" id="RU000461"/>
    </source>
</evidence>
<dbReference type="GO" id="GO:0008395">
    <property type="term" value="F:steroid hydroxylase activity"/>
    <property type="evidence" value="ECO:0007669"/>
    <property type="project" value="TreeGrafter"/>
</dbReference>
<dbReference type="SUPFAM" id="SSF48264">
    <property type="entry name" value="Cytochrome P450"/>
    <property type="match status" value="1"/>
</dbReference>
<dbReference type="InterPro" id="IPR050182">
    <property type="entry name" value="Cytochrome_P450_fam2"/>
</dbReference>
<evidence type="ECO:0000313" key="10">
    <source>
        <dbReference type="EMBL" id="ODM89448.1"/>
    </source>
</evidence>
<evidence type="ECO:0000256" key="7">
    <source>
        <dbReference type="ARBA" id="ARBA00023033"/>
    </source>
</evidence>
<evidence type="ECO:0000313" key="11">
    <source>
        <dbReference type="Proteomes" id="UP000094527"/>
    </source>
</evidence>
<reference evidence="10 11" key="1">
    <citation type="journal article" date="2016" name="Genome Biol. Evol.">
        <title>Gene Family Evolution Reflects Adaptation to Soil Environmental Stressors in the Genome of the Collembolan Orchesella cincta.</title>
        <authorList>
            <person name="Faddeeva-Vakhrusheva A."/>
            <person name="Derks M.F."/>
            <person name="Anvar S.Y."/>
            <person name="Agamennone V."/>
            <person name="Suring W."/>
            <person name="Smit S."/>
            <person name="van Straalen N.M."/>
            <person name="Roelofs D."/>
        </authorList>
    </citation>
    <scope>NUCLEOTIDE SEQUENCE [LARGE SCALE GENOMIC DNA]</scope>
    <source>
        <tissue evidence="10">Mixed pool</tissue>
    </source>
</reference>
<dbReference type="AlphaFoldDB" id="A0A1D2M901"/>
<dbReference type="InterPro" id="IPR002401">
    <property type="entry name" value="Cyt_P450_E_grp-I"/>
</dbReference>
<evidence type="ECO:0000256" key="5">
    <source>
        <dbReference type="ARBA" id="ARBA00023002"/>
    </source>
</evidence>
<keyword evidence="6 8" id="KW-0408">Iron</keyword>
<name>A0A1D2M901_ORCCI</name>
<gene>
    <name evidence="10" type="ORF">Ocin01_17234</name>
</gene>
<dbReference type="OMA" id="SNFSLVW"/>
<dbReference type="Gene3D" id="1.10.630.10">
    <property type="entry name" value="Cytochrome P450"/>
    <property type="match status" value="1"/>
</dbReference>
<dbReference type="Proteomes" id="UP000094527">
    <property type="component" value="Unassembled WGS sequence"/>
</dbReference>
<dbReference type="InterPro" id="IPR036396">
    <property type="entry name" value="Cyt_P450_sf"/>
</dbReference>
<dbReference type="EMBL" id="LJIJ01002632">
    <property type="protein sequence ID" value="ODM89448.1"/>
    <property type="molecule type" value="Genomic_DNA"/>
</dbReference>
<comment type="cofactor">
    <cofactor evidence="1 8">
        <name>heme</name>
        <dbReference type="ChEBI" id="CHEBI:30413"/>
    </cofactor>
</comment>
<evidence type="ECO:0000256" key="1">
    <source>
        <dbReference type="ARBA" id="ARBA00001971"/>
    </source>
</evidence>
<keyword evidence="4 8" id="KW-0479">Metal-binding</keyword>
<keyword evidence="7 9" id="KW-0503">Monooxygenase</keyword>
<dbReference type="GO" id="GO:0005506">
    <property type="term" value="F:iron ion binding"/>
    <property type="evidence" value="ECO:0007669"/>
    <property type="project" value="InterPro"/>
</dbReference>
<dbReference type="GO" id="GO:0006805">
    <property type="term" value="P:xenobiotic metabolic process"/>
    <property type="evidence" value="ECO:0007669"/>
    <property type="project" value="TreeGrafter"/>
</dbReference>
<feature type="binding site" description="axial binding residue" evidence="8">
    <location>
        <position position="440"/>
    </location>
    <ligand>
        <name>heme</name>
        <dbReference type="ChEBI" id="CHEBI:30413"/>
    </ligand>
    <ligandPart>
        <name>Fe</name>
        <dbReference type="ChEBI" id="CHEBI:18248"/>
    </ligandPart>
</feature>
<dbReference type="PRINTS" id="PR00385">
    <property type="entry name" value="P450"/>
</dbReference>
<accession>A0A1D2M901</accession>
<organism evidence="10 11">
    <name type="scientific">Orchesella cincta</name>
    <name type="common">Springtail</name>
    <name type="synonym">Podura cincta</name>
    <dbReference type="NCBI Taxonomy" id="48709"/>
    <lineage>
        <taxon>Eukaryota</taxon>
        <taxon>Metazoa</taxon>
        <taxon>Ecdysozoa</taxon>
        <taxon>Arthropoda</taxon>
        <taxon>Hexapoda</taxon>
        <taxon>Collembola</taxon>
        <taxon>Entomobryomorpha</taxon>
        <taxon>Entomobryoidea</taxon>
        <taxon>Orchesellidae</taxon>
        <taxon>Orchesellinae</taxon>
        <taxon>Orchesella</taxon>
    </lineage>
</organism>
<evidence type="ECO:0000256" key="3">
    <source>
        <dbReference type="ARBA" id="ARBA00022617"/>
    </source>
</evidence>
<evidence type="ECO:0000256" key="6">
    <source>
        <dbReference type="ARBA" id="ARBA00023004"/>
    </source>
</evidence>
<keyword evidence="11" id="KW-1185">Reference proteome</keyword>
<sequence length="495" mass="56983">MELFEILLLLILGLTGWIAAKRILLFRKLAPGPYGLPIVGSLFHLLKVDAIEEFQKYKKKYGKVFSISAGDFYVTVITDYRLIIDNLKKEEFQGRPDFELWEARNAGKRNRGVLFCDGPVWHEQRRFVLRGLRDFGFGKESMEGMLVHELQDLQNTLRKDLGHPVNLSGVFNASVLNSLWYIVTGNRFELSDPTLKTLITLLIDNIRSSLITTPALFFFWPVKYGLIGRETFKNSLKFRETIRKLLDTVIDEHLESYKEGEIRDFVDAYIEQIKTSSDGSSFHSEEGRKNLYSVLLDLFVAGAETTSTTLQWCVLYLSHNPHVQKKVQEEIDNVIGKSRPPNRGDKPRLIYLEAVLNEVHRMCSLVPFSVYHKAVQDSQIGGHFIPKNSVLFFSIYDSHYDEDYWGDPKTFRPERFLDESETKLIRHEPLIPFSSGKRQCLGETLARDTLFLFFTGLLQTFTFEIDPECANNGLRGSPSFVSSPKPFKVIIKERK</sequence>
<dbReference type="PANTHER" id="PTHR24300:SF376">
    <property type="entry name" value="CYTOCHROME P450 15A1"/>
    <property type="match status" value="1"/>
</dbReference>
<dbReference type="InterPro" id="IPR001128">
    <property type="entry name" value="Cyt_P450"/>
</dbReference>
<dbReference type="PROSITE" id="PS00086">
    <property type="entry name" value="CYTOCHROME_P450"/>
    <property type="match status" value="1"/>
</dbReference>
<comment type="caution">
    <text evidence="10">The sequence shown here is derived from an EMBL/GenBank/DDBJ whole genome shotgun (WGS) entry which is preliminary data.</text>
</comment>
<evidence type="ECO:0000256" key="8">
    <source>
        <dbReference type="PIRSR" id="PIRSR602401-1"/>
    </source>
</evidence>
<proteinExistence type="inferred from homology"/>
<dbReference type="GO" id="GO:0016712">
    <property type="term" value="F:oxidoreductase activity, acting on paired donors, with incorporation or reduction of molecular oxygen, reduced flavin or flavoprotein as one donor, and incorporation of one atom of oxygen"/>
    <property type="evidence" value="ECO:0007669"/>
    <property type="project" value="TreeGrafter"/>
</dbReference>
<keyword evidence="3 8" id="KW-0349">Heme</keyword>
<keyword evidence="5 9" id="KW-0560">Oxidoreductase</keyword>
<protein>
    <submittedName>
        <fullName evidence="10">Methyl farnesoate epoxidase</fullName>
    </submittedName>
</protein>
<dbReference type="PRINTS" id="PR00463">
    <property type="entry name" value="EP450I"/>
</dbReference>
<dbReference type="STRING" id="48709.A0A1D2M901"/>
<dbReference type="GO" id="GO:0006082">
    <property type="term" value="P:organic acid metabolic process"/>
    <property type="evidence" value="ECO:0007669"/>
    <property type="project" value="TreeGrafter"/>
</dbReference>
<dbReference type="GO" id="GO:0020037">
    <property type="term" value="F:heme binding"/>
    <property type="evidence" value="ECO:0007669"/>
    <property type="project" value="InterPro"/>
</dbReference>
<comment type="similarity">
    <text evidence="2 9">Belongs to the cytochrome P450 family.</text>
</comment>